<dbReference type="PROSITE" id="PS52004">
    <property type="entry name" value="KS3_2"/>
    <property type="match status" value="1"/>
</dbReference>
<dbReference type="Pfam" id="PF00550">
    <property type="entry name" value="PP-binding"/>
    <property type="match status" value="4"/>
</dbReference>
<dbReference type="GO" id="GO:0031177">
    <property type="term" value="F:phosphopantetheine binding"/>
    <property type="evidence" value="ECO:0007669"/>
    <property type="project" value="InterPro"/>
</dbReference>
<organism evidence="6 7">
    <name type="scientific">Prymnesium parvum</name>
    <name type="common">Toxic golden alga</name>
    <dbReference type="NCBI Taxonomy" id="97485"/>
    <lineage>
        <taxon>Eukaryota</taxon>
        <taxon>Haptista</taxon>
        <taxon>Haptophyta</taxon>
        <taxon>Prymnesiophyceae</taxon>
        <taxon>Prymnesiales</taxon>
        <taxon>Prymnesiaceae</taxon>
        <taxon>Prymnesium</taxon>
    </lineage>
</organism>
<dbReference type="InterPro" id="IPR014031">
    <property type="entry name" value="Ketoacyl_synth_C"/>
</dbReference>
<dbReference type="PANTHER" id="PTHR43775:SF37">
    <property type="entry name" value="SI:DKEY-61P9.11"/>
    <property type="match status" value="1"/>
</dbReference>
<accession>A0AB34IC92</accession>
<comment type="caution">
    <text evidence="6">The sequence shown here is derived from an EMBL/GenBank/DDBJ whole genome shotgun (WGS) entry which is preliminary data.</text>
</comment>
<feature type="domain" description="Ketosynthase family 3 (KS3)" evidence="5">
    <location>
        <begin position="438"/>
        <end position="844"/>
    </location>
</feature>
<keyword evidence="2" id="KW-0597">Phosphoprotein</keyword>
<dbReference type="SUPFAM" id="SSF53901">
    <property type="entry name" value="Thiolase-like"/>
    <property type="match status" value="1"/>
</dbReference>
<evidence type="ECO:0000313" key="6">
    <source>
        <dbReference type="EMBL" id="KAL1495199.1"/>
    </source>
</evidence>
<dbReference type="InterPro" id="IPR020841">
    <property type="entry name" value="PKS_Beta-ketoAc_synthase_dom"/>
</dbReference>
<feature type="domain" description="Carrier" evidence="4">
    <location>
        <begin position="203"/>
        <end position="278"/>
    </location>
</feature>
<proteinExistence type="predicted"/>
<feature type="domain" description="Carrier" evidence="4">
    <location>
        <begin position="289"/>
        <end position="364"/>
    </location>
</feature>
<keyword evidence="3" id="KW-0808">Transferase</keyword>
<dbReference type="InterPro" id="IPR014030">
    <property type="entry name" value="Ketoacyl_synth_N"/>
</dbReference>
<protein>
    <submittedName>
        <fullName evidence="6">Uncharacterized protein</fullName>
    </submittedName>
</protein>
<keyword evidence="1" id="KW-0596">Phosphopantetheine</keyword>
<dbReference type="InterPro" id="IPR036736">
    <property type="entry name" value="ACP-like_sf"/>
</dbReference>
<dbReference type="CDD" id="cd00833">
    <property type="entry name" value="PKS"/>
    <property type="match status" value="1"/>
</dbReference>
<evidence type="ECO:0000259" key="4">
    <source>
        <dbReference type="PROSITE" id="PS50075"/>
    </source>
</evidence>
<dbReference type="Pfam" id="PF02801">
    <property type="entry name" value="Ketoacyl-synt_C"/>
    <property type="match status" value="1"/>
</dbReference>
<gene>
    <name evidence="6" type="ORF">AB1Y20_017064</name>
</gene>
<evidence type="ECO:0000256" key="3">
    <source>
        <dbReference type="ARBA" id="ARBA00022679"/>
    </source>
</evidence>
<dbReference type="Gene3D" id="3.40.47.10">
    <property type="match status" value="1"/>
</dbReference>
<dbReference type="InterPro" id="IPR009081">
    <property type="entry name" value="PP-bd_ACP"/>
</dbReference>
<evidence type="ECO:0000256" key="2">
    <source>
        <dbReference type="ARBA" id="ARBA00022553"/>
    </source>
</evidence>
<feature type="domain" description="Carrier" evidence="4">
    <location>
        <begin position="31"/>
        <end position="106"/>
    </location>
</feature>
<dbReference type="PANTHER" id="PTHR43775">
    <property type="entry name" value="FATTY ACID SYNTHASE"/>
    <property type="match status" value="1"/>
</dbReference>
<evidence type="ECO:0000313" key="7">
    <source>
        <dbReference type="Proteomes" id="UP001515480"/>
    </source>
</evidence>
<dbReference type="InterPro" id="IPR050091">
    <property type="entry name" value="PKS_NRPS_Biosynth_Enz"/>
</dbReference>
<dbReference type="EMBL" id="JBGBPQ010000033">
    <property type="protein sequence ID" value="KAL1495199.1"/>
    <property type="molecule type" value="Genomic_DNA"/>
</dbReference>
<dbReference type="SMART" id="SM00823">
    <property type="entry name" value="PKS_PP"/>
    <property type="match status" value="4"/>
</dbReference>
<dbReference type="Pfam" id="PF00109">
    <property type="entry name" value="ketoacyl-synt"/>
    <property type="match status" value="1"/>
</dbReference>
<dbReference type="SMART" id="SM00825">
    <property type="entry name" value="PKS_KS"/>
    <property type="match status" value="1"/>
</dbReference>
<dbReference type="Proteomes" id="UP001515480">
    <property type="component" value="Unassembled WGS sequence"/>
</dbReference>
<evidence type="ECO:0000256" key="1">
    <source>
        <dbReference type="ARBA" id="ARBA00022450"/>
    </source>
</evidence>
<dbReference type="SUPFAM" id="SSF47336">
    <property type="entry name" value="ACP-like"/>
    <property type="match status" value="4"/>
</dbReference>
<evidence type="ECO:0000259" key="5">
    <source>
        <dbReference type="PROSITE" id="PS52004"/>
    </source>
</evidence>
<dbReference type="InterPro" id="IPR020806">
    <property type="entry name" value="PKS_PP-bd"/>
</dbReference>
<reference evidence="6 7" key="1">
    <citation type="journal article" date="2024" name="Science">
        <title>Giant polyketide synthase enzymes in the biosynthesis of giant marine polyether toxins.</title>
        <authorList>
            <person name="Fallon T.R."/>
            <person name="Shende V.V."/>
            <person name="Wierzbicki I.H."/>
            <person name="Pendleton A.L."/>
            <person name="Watervoot N.F."/>
            <person name="Auber R.P."/>
            <person name="Gonzalez D.J."/>
            <person name="Wisecaver J.H."/>
            <person name="Moore B.S."/>
        </authorList>
    </citation>
    <scope>NUCLEOTIDE SEQUENCE [LARGE SCALE GENOMIC DNA]</scope>
    <source>
        <strain evidence="6 7">12B1</strain>
    </source>
</reference>
<dbReference type="Gene3D" id="1.10.1200.10">
    <property type="entry name" value="ACP-like"/>
    <property type="match status" value="4"/>
</dbReference>
<dbReference type="GO" id="GO:0004312">
    <property type="term" value="F:fatty acid synthase activity"/>
    <property type="evidence" value="ECO:0007669"/>
    <property type="project" value="TreeGrafter"/>
</dbReference>
<name>A0AB34IC92_PRYPA</name>
<dbReference type="InterPro" id="IPR016039">
    <property type="entry name" value="Thiolase-like"/>
</dbReference>
<dbReference type="GO" id="GO:0006633">
    <property type="term" value="P:fatty acid biosynthetic process"/>
    <property type="evidence" value="ECO:0007669"/>
    <property type="project" value="TreeGrafter"/>
</dbReference>
<feature type="domain" description="Carrier" evidence="4">
    <location>
        <begin position="117"/>
        <end position="192"/>
    </location>
</feature>
<sequence>MLAFEQPTPRAIVEHVLSRSGGKKSSDTRADDPIKVEAIVRKAVEAATGQPLVSLDVSLLEAGVDSEAAPNIAAQLRELTGLKLSPMLAFEQPTPRAIVEHVLSRSGGKKSSDTRADDPIKVEAIVRKAVEAATGQPLVSLDVSLLEAGVDSEAAPNIAAQLRELTGLKLSPMLAFEQPTPRAIVEHVLSRSGGKKSSDTRADDPIKVEAIVRKAVEAATGQPLVSLDVSLLEAGVDSEAAPNIAAQLRELTGLKLSPMLAFEQPTPRAIVEHVLSRSGGKKSSDTRADDPIKVEAIVRKAVEAATGQPLVSLDVSLLEAGVDSEAAPNIAAQLRELTGLKLSPMLAFEQPTPRAIVEHVLSLSSRAAASTAKKSSDTRADVRDYSLSFDFADGVSSVVQTGLSTLERILSKATEYDELMMDARGGMLPAAASRAPRPRPVHLFGVASAWPGGVAGTCVRKMMHVGGIAANAVPARRWKTDEAAAGSGWARYGGFCQHMHQFDASFFTISHDEAAAMDPQQRLLLEVGYEALHLADQRRASLSASRVAVHVGIDHLDWQTMQQRHREAGTGGMSTFAGSGEHANMAAGRLAYVFNLRGPSMSLNSACSSSLVACHLGAQFMSTGECPNVLAAGAKALLLPFLLEDLYSPDGRCKTFDARANGYCRSEAVGAVYMGADASTPQVCGSAVFAGGKSASLTAPNGLAIGNAVKLALTQASAHPQELDATQVQGLGSALADPIEISALNGVMSAAPGSALAVGCHKPNVGHSEAASGMLGIAMAHHLLHEAVVPPNPQLRVANPWVARSMTEAVLLLPTNLLLRKAVTWSGVSAFGWSGTFAHILLKQRQAPRGIHGADAERKPPVYRRKVFGWAEETLPFTRKARLTDSARADACLSSASAALKAARVLLDAAVQGGEAMKSLFTQSALNSAKAGELAIKSIMLRSCGLSSDELQGASDLLELASDIEKNGTLRCPLDSGKLALLSSANAFSRCPTSNPKEWSASRYGQAEAEAALSSATDLESWGRAQSSAGVALM</sequence>
<dbReference type="AlphaFoldDB" id="A0AB34IC92"/>
<keyword evidence="7" id="KW-1185">Reference proteome</keyword>
<dbReference type="PROSITE" id="PS50075">
    <property type="entry name" value="CARRIER"/>
    <property type="match status" value="4"/>
</dbReference>